<comment type="caution">
    <text evidence="1">The sequence shown here is derived from an EMBL/GenBank/DDBJ whole genome shotgun (WGS) entry which is preliminary data.</text>
</comment>
<accession>A0A645EBC7</accession>
<protein>
    <submittedName>
        <fullName evidence="1">Uncharacterized protein</fullName>
    </submittedName>
</protein>
<organism evidence="1">
    <name type="scientific">bioreactor metagenome</name>
    <dbReference type="NCBI Taxonomy" id="1076179"/>
    <lineage>
        <taxon>unclassified sequences</taxon>
        <taxon>metagenomes</taxon>
        <taxon>ecological metagenomes</taxon>
    </lineage>
</organism>
<sequence>MGKSIGFGSIKFDVSEINFRTITISDDMIKYEIDKKTPEDYSSEIDKILNSDKENVKELLKITDFKNRPQNVRYPVAEDNGSYKVYNWFVANRGGVNQYSNNLTLPKISAKDNSLPAYKK</sequence>
<proteinExistence type="predicted"/>
<dbReference type="AlphaFoldDB" id="A0A645EBC7"/>
<name>A0A645EBC7_9ZZZZ</name>
<dbReference type="EMBL" id="VSSQ01045097">
    <property type="protein sequence ID" value="MPM98976.1"/>
    <property type="molecule type" value="Genomic_DNA"/>
</dbReference>
<evidence type="ECO:0000313" key="1">
    <source>
        <dbReference type="EMBL" id="MPM98976.1"/>
    </source>
</evidence>
<gene>
    <name evidence="1" type="ORF">SDC9_146166</name>
</gene>
<reference evidence="1" key="1">
    <citation type="submission" date="2019-08" db="EMBL/GenBank/DDBJ databases">
        <authorList>
            <person name="Kucharzyk K."/>
            <person name="Murdoch R.W."/>
            <person name="Higgins S."/>
            <person name="Loffler F."/>
        </authorList>
    </citation>
    <scope>NUCLEOTIDE SEQUENCE</scope>
</reference>